<proteinExistence type="inferred from homology"/>
<dbReference type="InterPro" id="IPR020569">
    <property type="entry name" value="UPF0029_Impact_CS"/>
</dbReference>
<dbReference type="Proteomes" id="UP001431449">
    <property type="component" value="Unassembled WGS sequence"/>
</dbReference>
<protein>
    <submittedName>
        <fullName evidence="3">IMPACT family protein</fullName>
    </submittedName>
</protein>
<keyword evidence="4" id="KW-1185">Reference proteome</keyword>
<sequence length="195" mass="20715">MITLASPHSLELEVKKSRFLATAVPLDEGLPAEEALASACSADAHHNCWAWRFADAYRSFDDGEPGGTAGRPILAAIDGAGLDQVLVVVARWFGGVKLGAGGLVRAYGGAAAECLRQAPRRVVEARTRLRVEAGFEQVGMLYTLAARFAAEVMDEEHHSGGVRWELDLPADRAGDLVAALADATRGQARIIDDGH</sequence>
<comment type="similarity">
    <text evidence="1">Belongs to the IMPACT family.</text>
</comment>
<reference evidence="3" key="1">
    <citation type="submission" date="2022-04" db="EMBL/GenBank/DDBJ databases">
        <title>Lysobacter sp. CAU 1642 isolated from sea sand.</title>
        <authorList>
            <person name="Kim W."/>
        </authorList>
    </citation>
    <scope>NUCLEOTIDE SEQUENCE</scope>
    <source>
        <strain evidence="3">CAU 1642</strain>
    </source>
</reference>
<dbReference type="InterPro" id="IPR036956">
    <property type="entry name" value="Impact_N_sf"/>
</dbReference>
<comment type="caution">
    <text evidence="3">The sequence shown here is derived from an EMBL/GenBank/DDBJ whole genome shotgun (WGS) entry which is preliminary data.</text>
</comment>
<dbReference type="InterPro" id="IPR023582">
    <property type="entry name" value="Impact"/>
</dbReference>
<dbReference type="Gene3D" id="3.30.230.30">
    <property type="entry name" value="Impact, N-terminal domain"/>
    <property type="match status" value="1"/>
</dbReference>
<dbReference type="RefSeq" id="WP_248206357.1">
    <property type="nucleotide sequence ID" value="NZ_JALNMH010000003.1"/>
</dbReference>
<evidence type="ECO:0000313" key="3">
    <source>
        <dbReference type="EMBL" id="MCK7593159.1"/>
    </source>
</evidence>
<evidence type="ECO:0000259" key="2">
    <source>
        <dbReference type="Pfam" id="PF01205"/>
    </source>
</evidence>
<dbReference type="PANTHER" id="PTHR16301">
    <property type="entry name" value="IMPACT-RELATED"/>
    <property type="match status" value="1"/>
</dbReference>
<dbReference type="SUPFAM" id="SSF54980">
    <property type="entry name" value="EF-G C-terminal domain-like"/>
    <property type="match status" value="1"/>
</dbReference>
<dbReference type="InterPro" id="IPR035647">
    <property type="entry name" value="EFG_III/V"/>
</dbReference>
<evidence type="ECO:0000313" key="4">
    <source>
        <dbReference type="Proteomes" id="UP001431449"/>
    </source>
</evidence>
<feature type="domain" description="Impact N-terminal" evidence="2">
    <location>
        <begin position="15"/>
        <end position="115"/>
    </location>
</feature>
<evidence type="ECO:0000256" key="1">
    <source>
        <dbReference type="ARBA" id="ARBA00007665"/>
    </source>
</evidence>
<dbReference type="PANTHER" id="PTHR16301:SF20">
    <property type="entry name" value="IMPACT FAMILY MEMBER YIGZ"/>
    <property type="match status" value="1"/>
</dbReference>
<dbReference type="InterPro" id="IPR020568">
    <property type="entry name" value="Ribosomal_Su5_D2-typ_SF"/>
</dbReference>
<dbReference type="Pfam" id="PF01205">
    <property type="entry name" value="Impact_N"/>
    <property type="match status" value="1"/>
</dbReference>
<dbReference type="InterPro" id="IPR001498">
    <property type="entry name" value="Impact_N"/>
</dbReference>
<dbReference type="Gene3D" id="3.30.70.240">
    <property type="match status" value="1"/>
</dbReference>
<gene>
    <name evidence="3" type="ORF">M0G41_05685</name>
</gene>
<organism evidence="3 4">
    <name type="scientific">Pseudomarimonas salicorniae</name>
    <dbReference type="NCBI Taxonomy" id="2933270"/>
    <lineage>
        <taxon>Bacteria</taxon>
        <taxon>Pseudomonadati</taxon>
        <taxon>Pseudomonadota</taxon>
        <taxon>Gammaproteobacteria</taxon>
        <taxon>Lysobacterales</taxon>
        <taxon>Lysobacteraceae</taxon>
        <taxon>Pseudomarimonas</taxon>
    </lineage>
</organism>
<dbReference type="EMBL" id="JALNMH010000003">
    <property type="protein sequence ID" value="MCK7593159.1"/>
    <property type="molecule type" value="Genomic_DNA"/>
</dbReference>
<accession>A0ABT0GG32</accession>
<dbReference type="SUPFAM" id="SSF54211">
    <property type="entry name" value="Ribosomal protein S5 domain 2-like"/>
    <property type="match status" value="1"/>
</dbReference>
<name>A0ABT0GG32_9GAMM</name>
<dbReference type="PROSITE" id="PS00910">
    <property type="entry name" value="UPF0029"/>
    <property type="match status" value="1"/>
</dbReference>